<name>A0AAV5IN28_9ROSI</name>
<keyword evidence="1" id="KW-0732">Signal</keyword>
<evidence type="ECO:0000256" key="1">
    <source>
        <dbReference type="SAM" id="SignalP"/>
    </source>
</evidence>
<keyword evidence="3" id="KW-1185">Reference proteome</keyword>
<organism evidence="2 3">
    <name type="scientific">Rubroshorea leprosula</name>
    <dbReference type="NCBI Taxonomy" id="152421"/>
    <lineage>
        <taxon>Eukaryota</taxon>
        <taxon>Viridiplantae</taxon>
        <taxon>Streptophyta</taxon>
        <taxon>Embryophyta</taxon>
        <taxon>Tracheophyta</taxon>
        <taxon>Spermatophyta</taxon>
        <taxon>Magnoliopsida</taxon>
        <taxon>eudicotyledons</taxon>
        <taxon>Gunneridae</taxon>
        <taxon>Pentapetalae</taxon>
        <taxon>rosids</taxon>
        <taxon>malvids</taxon>
        <taxon>Malvales</taxon>
        <taxon>Dipterocarpaceae</taxon>
        <taxon>Rubroshorea</taxon>
    </lineage>
</organism>
<gene>
    <name evidence="2" type="ORF">SLEP1_g13781</name>
</gene>
<sequence length="71" mass="8022">MTKFIIFSVFVVLLIASGAVMAHDEGSNLEDDLIKKFGCENKMHQWEFSNVLITRRANLNCPKTKPVQPEA</sequence>
<evidence type="ECO:0000313" key="2">
    <source>
        <dbReference type="EMBL" id="GKV01211.1"/>
    </source>
</evidence>
<feature type="signal peptide" evidence="1">
    <location>
        <begin position="1"/>
        <end position="22"/>
    </location>
</feature>
<dbReference type="EMBL" id="BPVZ01000016">
    <property type="protein sequence ID" value="GKV01211.1"/>
    <property type="molecule type" value="Genomic_DNA"/>
</dbReference>
<protein>
    <submittedName>
        <fullName evidence="2">Uncharacterized protein</fullName>
    </submittedName>
</protein>
<reference evidence="2 3" key="1">
    <citation type="journal article" date="2021" name="Commun. Biol.">
        <title>The genome of Shorea leprosula (Dipterocarpaceae) highlights the ecological relevance of drought in aseasonal tropical rainforests.</title>
        <authorList>
            <person name="Ng K.K.S."/>
            <person name="Kobayashi M.J."/>
            <person name="Fawcett J.A."/>
            <person name="Hatakeyama M."/>
            <person name="Paape T."/>
            <person name="Ng C.H."/>
            <person name="Ang C.C."/>
            <person name="Tnah L.H."/>
            <person name="Lee C.T."/>
            <person name="Nishiyama T."/>
            <person name="Sese J."/>
            <person name="O'Brien M.J."/>
            <person name="Copetti D."/>
            <person name="Mohd Noor M.I."/>
            <person name="Ong R.C."/>
            <person name="Putra M."/>
            <person name="Sireger I.Z."/>
            <person name="Indrioko S."/>
            <person name="Kosugi Y."/>
            <person name="Izuno A."/>
            <person name="Isagi Y."/>
            <person name="Lee S.L."/>
            <person name="Shimizu K.K."/>
        </authorList>
    </citation>
    <scope>NUCLEOTIDE SEQUENCE [LARGE SCALE GENOMIC DNA]</scope>
    <source>
        <strain evidence="2">214</strain>
    </source>
</reference>
<evidence type="ECO:0000313" key="3">
    <source>
        <dbReference type="Proteomes" id="UP001054252"/>
    </source>
</evidence>
<feature type="chain" id="PRO_5044011434" evidence="1">
    <location>
        <begin position="23"/>
        <end position="71"/>
    </location>
</feature>
<dbReference type="AlphaFoldDB" id="A0AAV5IN28"/>
<accession>A0AAV5IN28</accession>
<proteinExistence type="predicted"/>
<dbReference type="Proteomes" id="UP001054252">
    <property type="component" value="Unassembled WGS sequence"/>
</dbReference>
<comment type="caution">
    <text evidence="2">The sequence shown here is derived from an EMBL/GenBank/DDBJ whole genome shotgun (WGS) entry which is preliminary data.</text>
</comment>